<protein>
    <recommendedName>
        <fullName evidence="1">Methyltransferase domain-containing protein</fullName>
    </recommendedName>
</protein>
<proteinExistence type="predicted"/>
<accession>A0A512BYC0</accession>
<dbReference type="OrthoDB" id="7988795at2"/>
<keyword evidence="3" id="KW-1185">Reference proteome</keyword>
<gene>
    <name evidence="2" type="ORF">MAE02_46600</name>
</gene>
<dbReference type="AlphaFoldDB" id="A0A512BYC0"/>
<organism evidence="2 3">
    <name type="scientific">Microvirga aerophila</name>
    <dbReference type="NCBI Taxonomy" id="670291"/>
    <lineage>
        <taxon>Bacteria</taxon>
        <taxon>Pseudomonadati</taxon>
        <taxon>Pseudomonadota</taxon>
        <taxon>Alphaproteobacteria</taxon>
        <taxon>Hyphomicrobiales</taxon>
        <taxon>Methylobacteriaceae</taxon>
        <taxon>Microvirga</taxon>
    </lineage>
</organism>
<dbReference type="RefSeq" id="WP_114186878.1">
    <property type="nucleotide sequence ID" value="NZ_BJYU01000083.1"/>
</dbReference>
<dbReference type="EMBL" id="BJYU01000083">
    <property type="protein sequence ID" value="GEO16964.1"/>
    <property type="molecule type" value="Genomic_DNA"/>
</dbReference>
<dbReference type="InterPro" id="IPR041698">
    <property type="entry name" value="Methyltransf_25"/>
</dbReference>
<dbReference type="Proteomes" id="UP000321085">
    <property type="component" value="Unassembled WGS sequence"/>
</dbReference>
<feature type="domain" description="Methyltransferase" evidence="1">
    <location>
        <begin position="135"/>
        <end position="229"/>
    </location>
</feature>
<dbReference type="Gene3D" id="3.40.50.150">
    <property type="entry name" value="Vaccinia Virus protein VP39"/>
    <property type="match status" value="1"/>
</dbReference>
<dbReference type="SUPFAM" id="SSF53335">
    <property type="entry name" value="S-adenosyl-L-methionine-dependent methyltransferases"/>
    <property type="match status" value="1"/>
</dbReference>
<evidence type="ECO:0000259" key="1">
    <source>
        <dbReference type="Pfam" id="PF13649"/>
    </source>
</evidence>
<evidence type="ECO:0000313" key="2">
    <source>
        <dbReference type="EMBL" id="GEO16964.1"/>
    </source>
</evidence>
<dbReference type="InterPro" id="IPR029063">
    <property type="entry name" value="SAM-dependent_MTases_sf"/>
</dbReference>
<dbReference type="Pfam" id="PF13649">
    <property type="entry name" value="Methyltransf_25"/>
    <property type="match status" value="1"/>
</dbReference>
<evidence type="ECO:0000313" key="3">
    <source>
        <dbReference type="Proteomes" id="UP000321085"/>
    </source>
</evidence>
<comment type="caution">
    <text evidence="2">The sequence shown here is derived from an EMBL/GenBank/DDBJ whole genome shotgun (WGS) entry which is preliminary data.</text>
</comment>
<sequence length="292" mass="31352">MSQDDPITEIRRHLLSVQAIAALGAELRLRQEHREGDPMLRPRLQEAARAMHPALPDGLGPAQQEAMLAAIGYALSEAAALFADPAQPPGWRHQDPVLIDAIGRASRKIVHDLEAASADRPELRAALRREGGAFLDVGTGAAWLAIEAARVWPALRVVGIDIHEPALALARKNVTGVGLEARVELRWQDVTVLEDVEVFTLAWLPLPFLPEPVAVAALERIRAALVPGGWLALARYAAPAEHLPAALSGLRTVLSGGRPWTDTALEEALHQAGFSAVEHLPTTPVALTLAQL</sequence>
<dbReference type="CDD" id="cd02440">
    <property type="entry name" value="AdoMet_MTases"/>
    <property type="match status" value="1"/>
</dbReference>
<name>A0A512BYC0_9HYPH</name>
<reference evidence="2 3" key="1">
    <citation type="submission" date="2019-07" db="EMBL/GenBank/DDBJ databases">
        <title>Whole genome shotgun sequence of Microvirga aerophila NBRC 106136.</title>
        <authorList>
            <person name="Hosoyama A."/>
            <person name="Uohara A."/>
            <person name="Ohji S."/>
            <person name="Ichikawa N."/>
        </authorList>
    </citation>
    <scope>NUCLEOTIDE SEQUENCE [LARGE SCALE GENOMIC DNA]</scope>
    <source>
        <strain evidence="2 3">NBRC 106136</strain>
    </source>
</reference>